<gene>
    <name evidence="1" type="ORF">ELQ90_10160</name>
</gene>
<dbReference type="SUPFAM" id="SSF54909">
    <property type="entry name" value="Dimeric alpha+beta barrel"/>
    <property type="match status" value="1"/>
</dbReference>
<evidence type="ECO:0000313" key="2">
    <source>
        <dbReference type="Proteomes" id="UP000288547"/>
    </source>
</evidence>
<dbReference type="Gene3D" id="3.30.70.100">
    <property type="match status" value="1"/>
</dbReference>
<proteinExistence type="predicted"/>
<dbReference type="AlphaFoldDB" id="A0A3S4DGL4"/>
<name>A0A3S4DGL4_9MICO</name>
<sequence length="95" mass="10142">MTALPGRGDELVELLLSGLEPGNPGSTEYCVVYLVSRSTSDPDVAHIIEGWTSVEDHHRIFAGEAAQAIVARFQGLLVGEATYTDLTPVRGKAAF</sequence>
<comment type="caution">
    <text evidence="1">The sequence shown here is derived from an EMBL/GenBank/DDBJ whole genome shotgun (WGS) entry which is preliminary data.</text>
</comment>
<keyword evidence="1" id="KW-0560">Oxidoreductase</keyword>
<keyword evidence="1" id="KW-0503">Monooxygenase</keyword>
<dbReference type="EMBL" id="RZNB01000003">
    <property type="protein sequence ID" value="RWZ51242.1"/>
    <property type="molecule type" value="Genomic_DNA"/>
</dbReference>
<dbReference type="OrthoDB" id="165368at2"/>
<dbReference type="InterPro" id="IPR011008">
    <property type="entry name" value="Dimeric_a/b-barrel"/>
</dbReference>
<reference evidence="1 2" key="1">
    <citation type="submission" date="2018-12" db="EMBL/GenBank/DDBJ databases">
        <authorList>
            <person name="Li F."/>
        </authorList>
    </citation>
    <scope>NUCLEOTIDE SEQUENCE [LARGE SCALE GENOMIC DNA]</scope>
    <source>
        <strain evidence="1 2">11W25H-1</strain>
    </source>
</reference>
<accession>A0A3S4DGL4</accession>
<dbReference type="Proteomes" id="UP000288547">
    <property type="component" value="Unassembled WGS sequence"/>
</dbReference>
<evidence type="ECO:0000313" key="1">
    <source>
        <dbReference type="EMBL" id="RWZ51242.1"/>
    </source>
</evidence>
<dbReference type="GO" id="GO:0004497">
    <property type="term" value="F:monooxygenase activity"/>
    <property type="evidence" value="ECO:0007669"/>
    <property type="project" value="UniProtKB-KW"/>
</dbReference>
<organism evidence="1 2">
    <name type="scientific">Labedella phragmitis</name>
    <dbReference type="NCBI Taxonomy" id="2498849"/>
    <lineage>
        <taxon>Bacteria</taxon>
        <taxon>Bacillati</taxon>
        <taxon>Actinomycetota</taxon>
        <taxon>Actinomycetes</taxon>
        <taxon>Micrococcales</taxon>
        <taxon>Microbacteriaceae</taxon>
        <taxon>Labedella</taxon>
    </lineage>
</organism>
<keyword evidence="2" id="KW-1185">Reference proteome</keyword>
<protein>
    <submittedName>
        <fullName evidence="1">Antibiotic biosynthesis monooxygenase</fullName>
    </submittedName>
</protein>